<evidence type="ECO:0000313" key="2">
    <source>
        <dbReference type="Proteomes" id="UP001151760"/>
    </source>
</evidence>
<evidence type="ECO:0000313" key="1">
    <source>
        <dbReference type="EMBL" id="GJT27335.1"/>
    </source>
</evidence>
<keyword evidence="2" id="KW-1185">Reference proteome</keyword>
<organism evidence="1 2">
    <name type="scientific">Tanacetum coccineum</name>
    <dbReference type="NCBI Taxonomy" id="301880"/>
    <lineage>
        <taxon>Eukaryota</taxon>
        <taxon>Viridiplantae</taxon>
        <taxon>Streptophyta</taxon>
        <taxon>Embryophyta</taxon>
        <taxon>Tracheophyta</taxon>
        <taxon>Spermatophyta</taxon>
        <taxon>Magnoliopsida</taxon>
        <taxon>eudicotyledons</taxon>
        <taxon>Gunneridae</taxon>
        <taxon>Pentapetalae</taxon>
        <taxon>asterids</taxon>
        <taxon>campanulids</taxon>
        <taxon>Asterales</taxon>
        <taxon>Asteraceae</taxon>
        <taxon>Asteroideae</taxon>
        <taxon>Anthemideae</taxon>
        <taxon>Anthemidinae</taxon>
        <taxon>Tanacetum</taxon>
    </lineage>
</organism>
<sequence>MFFNSKVEIDPKEEDHSEFRNRVFLRVSNLKGEHLLNLINKDVKFNKLDDEDDVQFVVLHLDYVFWVRAMSNRVYNVAVDRRKFHLDKLASNPKYKANYVLHGFVFPLKALETFSNSLHWRRKSKNMIPRSVAWSNAIEMNEFWWRSSLDYFKKSTPSIIVLRSATRGIINSKSVHTRVRTEVHHEVRVCNEVSRVVDKEEVHVRAIDKEDVLTRAVDEEDIQERDELLKTIKEQEQMIVDLQCRLLLVEQITKQLKPGPSNVDHLDQVTSFT</sequence>
<comment type="caution">
    <text evidence="1">The sequence shown here is derived from an EMBL/GenBank/DDBJ whole genome shotgun (WGS) entry which is preliminary data.</text>
</comment>
<dbReference type="EMBL" id="BQNB010014368">
    <property type="protein sequence ID" value="GJT27335.1"/>
    <property type="molecule type" value="Genomic_DNA"/>
</dbReference>
<proteinExistence type="predicted"/>
<protein>
    <submittedName>
        <fullName evidence="1">Uncharacterized protein</fullName>
    </submittedName>
</protein>
<name>A0ABQ5CK26_9ASTR</name>
<accession>A0ABQ5CK26</accession>
<gene>
    <name evidence="1" type="ORF">Tco_0907610</name>
</gene>
<reference evidence="1" key="2">
    <citation type="submission" date="2022-01" db="EMBL/GenBank/DDBJ databases">
        <authorList>
            <person name="Yamashiro T."/>
            <person name="Shiraishi A."/>
            <person name="Satake H."/>
            <person name="Nakayama K."/>
        </authorList>
    </citation>
    <scope>NUCLEOTIDE SEQUENCE</scope>
</reference>
<reference evidence="1" key="1">
    <citation type="journal article" date="2022" name="Int. J. Mol. Sci.">
        <title>Draft Genome of Tanacetum Coccineum: Genomic Comparison of Closely Related Tanacetum-Family Plants.</title>
        <authorList>
            <person name="Yamashiro T."/>
            <person name="Shiraishi A."/>
            <person name="Nakayama K."/>
            <person name="Satake H."/>
        </authorList>
    </citation>
    <scope>NUCLEOTIDE SEQUENCE</scope>
</reference>
<dbReference type="Proteomes" id="UP001151760">
    <property type="component" value="Unassembled WGS sequence"/>
</dbReference>